<dbReference type="Proteomes" id="UP000663870">
    <property type="component" value="Unassembled WGS sequence"/>
</dbReference>
<keyword evidence="6" id="KW-0675">Receptor</keyword>
<dbReference type="EMBL" id="CAJNOH010000062">
    <property type="protein sequence ID" value="CAF0826527.1"/>
    <property type="molecule type" value="Genomic_DNA"/>
</dbReference>
<name>A0A813UQ22_9BILA</name>
<dbReference type="PANTHER" id="PTHR24243">
    <property type="entry name" value="G-PROTEIN COUPLED RECEPTOR"/>
    <property type="match status" value="1"/>
</dbReference>
<dbReference type="SUPFAM" id="SSF81321">
    <property type="entry name" value="Family A G protein-coupled receptor-like"/>
    <property type="match status" value="1"/>
</dbReference>
<evidence type="ECO:0000256" key="2">
    <source>
        <dbReference type="ARBA" id="ARBA00022692"/>
    </source>
</evidence>
<keyword evidence="7" id="KW-0807">Transducer</keyword>
<feature type="transmembrane region" description="Helical" evidence="8">
    <location>
        <begin position="133"/>
        <end position="155"/>
    </location>
</feature>
<evidence type="ECO:0000256" key="1">
    <source>
        <dbReference type="ARBA" id="ARBA00004141"/>
    </source>
</evidence>
<dbReference type="Proteomes" id="UP000663854">
    <property type="component" value="Unassembled WGS sequence"/>
</dbReference>
<evidence type="ECO:0000256" key="7">
    <source>
        <dbReference type="ARBA" id="ARBA00023224"/>
    </source>
</evidence>
<dbReference type="InterPro" id="IPR017452">
    <property type="entry name" value="GPCR_Rhodpsn_7TM"/>
</dbReference>
<keyword evidence="3 8" id="KW-1133">Transmembrane helix</keyword>
<dbReference type="GO" id="GO:0005886">
    <property type="term" value="C:plasma membrane"/>
    <property type="evidence" value="ECO:0007669"/>
    <property type="project" value="TreeGrafter"/>
</dbReference>
<dbReference type="Gene3D" id="1.20.1070.10">
    <property type="entry name" value="Rhodopsin 7-helix transmembrane proteins"/>
    <property type="match status" value="1"/>
</dbReference>
<dbReference type="Pfam" id="PF00001">
    <property type="entry name" value="7tm_1"/>
    <property type="match status" value="1"/>
</dbReference>
<keyword evidence="2 8" id="KW-0812">Transmembrane</keyword>
<protein>
    <recommendedName>
        <fullName evidence="9">G-protein coupled receptors family 1 profile domain-containing protein</fullName>
    </recommendedName>
</protein>
<sequence length="437" mass="50740">MLNDSYVEQNAMRNVLNKLMQISFPYIIIVSVIGIGGNFLTIIMLSTRSLSKNFNNCTLIALALTDLLFNFTLVSRCINDLTQSNNEQLCRLLSFVSHLAELLSACFTAQFTAQRLIAVRFPLSVFAEKKIHLIHYLVVTLFIILGITYCLALVKTNEYDNCHEELDLNWFISDALLSFLIPFTIIIILNILIIFYLKKRFQNNPQYRFKKRKQQQQQSEVISLNFRKRSSSPYEVTFNTNFQPNIYNNINISNSQHSILQTHSNNNSLIMNARFRSRGLLQRQSTICFKSQSYRVTRMLILVSTCFLLLNAPAHICTIGLKIYTLQQTIFINDSNEIIANLNDNFKPYNETSSTSLNNNDLSYRTKKSSDQQNTINHLKRMELFYIITIITQHISYASYSINFFLYSFCGIKFRRELLRCISAQRRQMPKSRPTVV</sequence>
<feature type="transmembrane region" description="Helical" evidence="8">
    <location>
        <begin position="384"/>
        <end position="410"/>
    </location>
</feature>
<evidence type="ECO:0000259" key="9">
    <source>
        <dbReference type="PROSITE" id="PS50262"/>
    </source>
</evidence>
<evidence type="ECO:0000256" key="8">
    <source>
        <dbReference type="SAM" id="Phobius"/>
    </source>
</evidence>
<evidence type="ECO:0000313" key="12">
    <source>
        <dbReference type="Proteomes" id="UP000663854"/>
    </source>
</evidence>
<gene>
    <name evidence="11" type="ORF">JXQ802_LOCUS19022</name>
    <name evidence="10" type="ORF">PYM288_LOCUS5860</name>
</gene>
<dbReference type="EMBL" id="CAJNOL010000512">
    <property type="protein sequence ID" value="CAF1097385.1"/>
    <property type="molecule type" value="Genomic_DNA"/>
</dbReference>
<dbReference type="PRINTS" id="PR00237">
    <property type="entry name" value="GPCRRHODOPSN"/>
</dbReference>
<dbReference type="InterPro" id="IPR000276">
    <property type="entry name" value="GPCR_Rhodpsn"/>
</dbReference>
<evidence type="ECO:0000313" key="10">
    <source>
        <dbReference type="EMBL" id="CAF0826527.1"/>
    </source>
</evidence>
<proteinExistence type="predicted"/>
<accession>A0A813UQ22</accession>
<evidence type="ECO:0000256" key="4">
    <source>
        <dbReference type="ARBA" id="ARBA00023040"/>
    </source>
</evidence>
<organism evidence="10 12">
    <name type="scientific">Rotaria sordida</name>
    <dbReference type="NCBI Taxonomy" id="392033"/>
    <lineage>
        <taxon>Eukaryota</taxon>
        <taxon>Metazoa</taxon>
        <taxon>Spiralia</taxon>
        <taxon>Gnathifera</taxon>
        <taxon>Rotifera</taxon>
        <taxon>Eurotatoria</taxon>
        <taxon>Bdelloidea</taxon>
        <taxon>Philodinida</taxon>
        <taxon>Philodinidae</taxon>
        <taxon>Rotaria</taxon>
    </lineage>
</organism>
<evidence type="ECO:0000313" key="11">
    <source>
        <dbReference type="EMBL" id="CAF1097385.1"/>
    </source>
</evidence>
<keyword evidence="4" id="KW-0297">G-protein coupled receptor</keyword>
<feature type="transmembrane region" description="Helical" evidence="8">
    <location>
        <begin position="57"/>
        <end position="75"/>
    </location>
</feature>
<dbReference type="GO" id="GO:0004930">
    <property type="term" value="F:G protein-coupled receptor activity"/>
    <property type="evidence" value="ECO:0007669"/>
    <property type="project" value="UniProtKB-KW"/>
</dbReference>
<keyword evidence="5 8" id="KW-0472">Membrane</keyword>
<evidence type="ECO:0000256" key="6">
    <source>
        <dbReference type="ARBA" id="ARBA00023170"/>
    </source>
</evidence>
<reference evidence="10" key="1">
    <citation type="submission" date="2021-02" db="EMBL/GenBank/DDBJ databases">
        <authorList>
            <person name="Nowell W R."/>
        </authorList>
    </citation>
    <scope>NUCLEOTIDE SEQUENCE</scope>
</reference>
<feature type="transmembrane region" description="Helical" evidence="8">
    <location>
        <begin position="175"/>
        <end position="197"/>
    </location>
</feature>
<dbReference type="AlphaFoldDB" id="A0A813UQ22"/>
<feature type="domain" description="G-protein coupled receptors family 1 profile" evidence="9">
    <location>
        <begin position="37"/>
        <end position="407"/>
    </location>
</feature>
<evidence type="ECO:0000256" key="5">
    <source>
        <dbReference type="ARBA" id="ARBA00023136"/>
    </source>
</evidence>
<keyword evidence="13" id="KW-1185">Reference proteome</keyword>
<evidence type="ECO:0000256" key="3">
    <source>
        <dbReference type="ARBA" id="ARBA00022989"/>
    </source>
</evidence>
<comment type="subcellular location">
    <subcellularLocation>
        <location evidence="1">Membrane</location>
        <topology evidence="1">Multi-pass membrane protein</topology>
    </subcellularLocation>
</comment>
<dbReference type="PANTHER" id="PTHR24243:SF230">
    <property type="entry name" value="G-PROTEIN COUPLED RECEPTORS FAMILY 1 PROFILE DOMAIN-CONTAINING PROTEIN"/>
    <property type="match status" value="1"/>
</dbReference>
<feature type="transmembrane region" description="Helical" evidence="8">
    <location>
        <begin position="299"/>
        <end position="321"/>
    </location>
</feature>
<dbReference type="PROSITE" id="PS50262">
    <property type="entry name" value="G_PROTEIN_RECEP_F1_2"/>
    <property type="match status" value="1"/>
</dbReference>
<feature type="transmembrane region" description="Helical" evidence="8">
    <location>
        <begin position="24"/>
        <end position="45"/>
    </location>
</feature>
<evidence type="ECO:0000313" key="13">
    <source>
        <dbReference type="Proteomes" id="UP000663870"/>
    </source>
</evidence>
<comment type="caution">
    <text evidence="10">The sequence shown here is derived from an EMBL/GenBank/DDBJ whole genome shotgun (WGS) entry which is preliminary data.</text>
</comment>